<feature type="domain" description="Inhibitor I9" evidence="10">
    <location>
        <begin position="44"/>
        <end position="123"/>
    </location>
</feature>
<dbReference type="InterPro" id="IPR022398">
    <property type="entry name" value="Peptidase_S8_His-AS"/>
</dbReference>
<dbReference type="PROSITE" id="PS51892">
    <property type="entry name" value="SUBTILASE"/>
    <property type="match status" value="1"/>
</dbReference>
<dbReference type="InterPro" id="IPR015500">
    <property type="entry name" value="Peptidase_S8_subtilisin-rel"/>
</dbReference>
<dbReference type="Pfam" id="PF05922">
    <property type="entry name" value="Inhibitor_I9"/>
    <property type="match status" value="1"/>
</dbReference>
<dbReference type="AlphaFoldDB" id="A0A835E9I4"/>
<accession>A0A835E9I4</accession>
<dbReference type="Proteomes" id="UP000636709">
    <property type="component" value="Unassembled WGS sequence"/>
</dbReference>
<dbReference type="CDD" id="cd02120">
    <property type="entry name" value="PA_subtilisin_like"/>
    <property type="match status" value="1"/>
</dbReference>
<organism evidence="12 13">
    <name type="scientific">Digitaria exilis</name>
    <dbReference type="NCBI Taxonomy" id="1010633"/>
    <lineage>
        <taxon>Eukaryota</taxon>
        <taxon>Viridiplantae</taxon>
        <taxon>Streptophyta</taxon>
        <taxon>Embryophyta</taxon>
        <taxon>Tracheophyta</taxon>
        <taxon>Spermatophyta</taxon>
        <taxon>Magnoliopsida</taxon>
        <taxon>Liliopsida</taxon>
        <taxon>Poales</taxon>
        <taxon>Poaceae</taxon>
        <taxon>PACMAD clade</taxon>
        <taxon>Panicoideae</taxon>
        <taxon>Panicodae</taxon>
        <taxon>Paniceae</taxon>
        <taxon>Anthephorinae</taxon>
        <taxon>Digitaria</taxon>
    </lineage>
</organism>
<evidence type="ECO:0000256" key="1">
    <source>
        <dbReference type="ARBA" id="ARBA00011073"/>
    </source>
</evidence>
<keyword evidence="2 7" id="KW-0645">Protease</keyword>
<feature type="active site" description="Charge relay system" evidence="6 7">
    <location>
        <position position="545"/>
    </location>
</feature>
<keyword evidence="3 8" id="KW-0732">Signal</keyword>
<gene>
    <name evidence="12" type="ORF">HU200_051719</name>
</gene>
<dbReference type="Gene3D" id="3.50.30.30">
    <property type="match status" value="1"/>
</dbReference>
<dbReference type="InterPro" id="IPR010259">
    <property type="entry name" value="S8pro/Inhibitor_I9"/>
</dbReference>
<protein>
    <submittedName>
        <fullName evidence="12">Uncharacterized protein</fullName>
    </submittedName>
</protein>
<dbReference type="GO" id="GO:0006508">
    <property type="term" value="P:proteolysis"/>
    <property type="evidence" value="ECO:0007669"/>
    <property type="project" value="UniProtKB-KW"/>
</dbReference>
<dbReference type="PROSITE" id="PS00137">
    <property type="entry name" value="SUBTILASE_HIS"/>
    <property type="match status" value="1"/>
</dbReference>
<dbReference type="InterPro" id="IPR000209">
    <property type="entry name" value="Peptidase_S8/S53_dom"/>
</dbReference>
<feature type="domain" description="Peptidase S8/S53" evidence="9">
    <location>
        <begin position="147"/>
        <end position="582"/>
    </location>
</feature>
<proteinExistence type="inferred from homology"/>
<feature type="active site" description="Charge relay system" evidence="6 7">
    <location>
        <position position="156"/>
    </location>
</feature>
<comment type="similarity">
    <text evidence="1 7">Belongs to the peptidase S8 family.</text>
</comment>
<dbReference type="PROSITE" id="PS00138">
    <property type="entry name" value="SUBTILASE_SER"/>
    <property type="match status" value="1"/>
</dbReference>
<evidence type="ECO:0000256" key="7">
    <source>
        <dbReference type="PROSITE-ProRule" id="PRU01240"/>
    </source>
</evidence>
<dbReference type="Gene3D" id="3.30.70.80">
    <property type="entry name" value="Peptidase S8 propeptide/proteinase inhibitor I9"/>
    <property type="match status" value="1"/>
</dbReference>
<evidence type="ECO:0000259" key="9">
    <source>
        <dbReference type="Pfam" id="PF00082"/>
    </source>
</evidence>
<dbReference type="InterPro" id="IPR034197">
    <property type="entry name" value="Peptidases_S8_3"/>
</dbReference>
<keyword evidence="4 7" id="KW-0378">Hydrolase</keyword>
<dbReference type="GO" id="GO:0004252">
    <property type="term" value="F:serine-type endopeptidase activity"/>
    <property type="evidence" value="ECO:0007669"/>
    <property type="project" value="UniProtKB-UniRule"/>
</dbReference>
<dbReference type="InterPro" id="IPR037045">
    <property type="entry name" value="S8pro/Inhibitor_I9_sf"/>
</dbReference>
<evidence type="ECO:0000313" key="12">
    <source>
        <dbReference type="EMBL" id="KAF8669377.1"/>
    </source>
</evidence>
<evidence type="ECO:0000256" key="3">
    <source>
        <dbReference type="ARBA" id="ARBA00022729"/>
    </source>
</evidence>
<evidence type="ECO:0000259" key="10">
    <source>
        <dbReference type="Pfam" id="PF05922"/>
    </source>
</evidence>
<dbReference type="Pfam" id="PF00082">
    <property type="entry name" value="Peptidase_S8"/>
    <property type="match status" value="1"/>
</dbReference>
<dbReference type="CDD" id="cd04852">
    <property type="entry name" value="Peptidases_S8_3"/>
    <property type="match status" value="1"/>
</dbReference>
<reference evidence="12" key="1">
    <citation type="submission" date="2020-07" db="EMBL/GenBank/DDBJ databases">
        <title>Genome sequence and genetic diversity analysis of an under-domesticated orphan crop, white fonio (Digitaria exilis).</title>
        <authorList>
            <person name="Bennetzen J.L."/>
            <person name="Chen S."/>
            <person name="Ma X."/>
            <person name="Wang X."/>
            <person name="Yssel A.E.J."/>
            <person name="Chaluvadi S.R."/>
            <person name="Johnson M."/>
            <person name="Gangashetty P."/>
            <person name="Hamidou F."/>
            <person name="Sanogo M.D."/>
            <person name="Zwaenepoel A."/>
            <person name="Wallace J."/>
            <person name="Van De Peer Y."/>
            <person name="Van Deynze A."/>
        </authorList>
    </citation>
    <scope>NUCLEOTIDE SEQUENCE</scope>
    <source>
        <tissue evidence="12">Leaves</tissue>
    </source>
</reference>
<dbReference type="OrthoDB" id="206201at2759"/>
<evidence type="ECO:0000256" key="4">
    <source>
        <dbReference type="ARBA" id="ARBA00022801"/>
    </source>
</evidence>
<comment type="caution">
    <text evidence="12">The sequence shown here is derived from an EMBL/GenBank/DDBJ whole genome shotgun (WGS) entry which is preliminary data.</text>
</comment>
<evidence type="ECO:0000256" key="6">
    <source>
        <dbReference type="PIRSR" id="PIRSR615500-1"/>
    </source>
</evidence>
<feature type="chain" id="PRO_5032502132" evidence="8">
    <location>
        <begin position="25"/>
        <end position="777"/>
    </location>
</feature>
<dbReference type="Pfam" id="PF17766">
    <property type="entry name" value="fn3_6"/>
    <property type="match status" value="1"/>
</dbReference>
<evidence type="ECO:0000259" key="11">
    <source>
        <dbReference type="Pfam" id="PF17766"/>
    </source>
</evidence>
<evidence type="ECO:0000256" key="5">
    <source>
        <dbReference type="ARBA" id="ARBA00022825"/>
    </source>
</evidence>
<keyword evidence="13" id="KW-1185">Reference proteome</keyword>
<dbReference type="InterPro" id="IPR041469">
    <property type="entry name" value="Subtilisin-like_FN3"/>
</dbReference>
<dbReference type="PRINTS" id="PR00723">
    <property type="entry name" value="SUBTILISIN"/>
</dbReference>
<dbReference type="InterPro" id="IPR023828">
    <property type="entry name" value="Peptidase_S8_Ser-AS"/>
</dbReference>
<evidence type="ECO:0000256" key="8">
    <source>
        <dbReference type="SAM" id="SignalP"/>
    </source>
</evidence>
<sequence length="777" mass="82781">MASINTRLLRHLALFLFLAPLTDSSLASKINSQSTFKSQSSSIYIVHANHLAKPPHFATLGHWYTSMVATHSPRPVADHSTRILFTYDTVMHGFAVKLTGDEARRMSEAVGVSGVHEDRQLHYMTTRTPGFLGLDPGFGAWQDTDFGDGVIIGFVDSGIWPESPSFSDTGLGPVRPSWRGKCVGAADYDASLCNNKLVGAKAFTAGPMPSPRDWYGHGTHVASTAAGSEVRDIGIDMFARGTARGVAPKAKVAMYMVSSLSTSQIAAAIDAAVKDGVDIISISIADDAPTPFYNDIVSIAVFGAERAGVFVVLAGGNEGPKASTVKNAAPWMTTVGAGTVDRLFPASLNLGDGTVLIGQSLYTMKANGTNMVPLVINPCVKKTLTPDQIMGKIVVCIFSPEDKGEDDDDQGQGVDIVEIVQRAGAAGLVQVLISSWSPDDALADDTATFPCLGLGYAAGKKLRAYMASEPYPVASLSFACETVIGANRAPMVASFSSRGPNPVVPELLKPDVIAPGVNILAASPGDAGSQDIPRNGTYLLEGGTSMATPHIAGVAALIKKKHSDWTPAMIRSALITTASTLDNTGREILDNGLVDPNGNAKVTVATPFATGAGHVRPQLAMDPGLVYDAGVRDYVDFLCALNYTTEQLRRFAPDMATCTRELPGGGAGLNYPSFVVVFDGRTDVRTLMRTVTKVSQEAEMYNVTVKAPEHVKVTVTPAALEFKEQYEKRSYTVEFRSQVTAGNTKAAEAEWEFGHIIWENEKHQVRSPVAFTWKTNN</sequence>
<feature type="domain" description="Subtilisin-like protease fibronectin type-III" evidence="11">
    <location>
        <begin position="669"/>
        <end position="770"/>
    </location>
</feature>
<feature type="active site" description="Charge relay system" evidence="6 7">
    <location>
        <position position="217"/>
    </location>
</feature>
<dbReference type="InterPro" id="IPR036852">
    <property type="entry name" value="Peptidase_S8/S53_dom_sf"/>
</dbReference>
<dbReference type="EMBL" id="JACEFO010002272">
    <property type="protein sequence ID" value="KAF8669377.1"/>
    <property type="molecule type" value="Genomic_DNA"/>
</dbReference>
<evidence type="ECO:0000313" key="13">
    <source>
        <dbReference type="Proteomes" id="UP000636709"/>
    </source>
</evidence>
<dbReference type="Gene3D" id="2.60.40.2310">
    <property type="match status" value="1"/>
</dbReference>
<dbReference type="Gene3D" id="3.40.50.200">
    <property type="entry name" value="Peptidase S8/S53 domain"/>
    <property type="match status" value="1"/>
</dbReference>
<dbReference type="PANTHER" id="PTHR10795">
    <property type="entry name" value="PROPROTEIN CONVERTASE SUBTILISIN/KEXIN"/>
    <property type="match status" value="1"/>
</dbReference>
<evidence type="ECO:0000256" key="2">
    <source>
        <dbReference type="ARBA" id="ARBA00022670"/>
    </source>
</evidence>
<dbReference type="SUPFAM" id="SSF52743">
    <property type="entry name" value="Subtilisin-like"/>
    <property type="match status" value="1"/>
</dbReference>
<dbReference type="InterPro" id="IPR045051">
    <property type="entry name" value="SBT"/>
</dbReference>
<feature type="signal peptide" evidence="8">
    <location>
        <begin position="1"/>
        <end position="24"/>
    </location>
</feature>
<name>A0A835E9I4_9POAL</name>
<keyword evidence="5 7" id="KW-0720">Serine protease</keyword>